<dbReference type="GO" id="GO:0022857">
    <property type="term" value="F:transmembrane transporter activity"/>
    <property type="evidence" value="ECO:0007669"/>
    <property type="project" value="InterPro"/>
</dbReference>
<feature type="transmembrane region" description="Helical" evidence="7">
    <location>
        <begin position="176"/>
        <end position="195"/>
    </location>
</feature>
<feature type="transmembrane region" description="Helical" evidence="7">
    <location>
        <begin position="255"/>
        <end position="280"/>
    </location>
</feature>
<dbReference type="InterPro" id="IPR036259">
    <property type="entry name" value="MFS_trans_sf"/>
</dbReference>
<name>A0A7W9NF41_9PSEU</name>
<evidence type="ECO:0000256" key="2">
    <source>
        <dbReference type="ARBA" id="ARBA00022448"/>
    </source>
</evidence>
<organism evidence="9 10">
    <name type="scientific">Kutzneria kofuensis</name>
    <dbReference type="NCBI Taxonomy" id="103725"/>
    <lineage>
        <taxon>Bacteria</taxon>
        <taxon>Bacillati</taxon>
        <taxon>Actinomycetota</taxon>
        <taxon>Actinomycetes</taxon>
        <taxon>Pseudonocardiales</taxon>
        <taxon>Pseudonocardiaceae</taxon>
        <taxon>Kutzneria</taxon>
    </lineage>
</organism>
<dbReference type="PANTHER" id="PTHR23517:SF13">
    <property type="entry name" value="MAJOR FACILITATOR SUPERFAMILY MFS_1"/>
    <property type="match status" value="1"/>
</dbReference>
<accession>A0A7W9NF41</accession>
<dbReference type="PROSITE" id="PS50850">
    <property type="entry name" value="MFS"/>
    <property type="match status" value="1"/>
</dbReference>
<sequence length="401" mass="41526">MTSTLMVARPVRRLGHGGGFWVVAAAFALSLALSTLPTPLYRLYQQRDGFPTVVVTMVFAAYAIGVVTSMYLIGHVSDWLGRRRMVLAATLAEAFAALVFLTWPEVPGLIIARFVCGVGIGALTATATAHLAELRAVSHPGRDAGLLSAMVNMGGLGLGPLVGGLLASYVTDPLTVPYAIFLVLLVVAAAAVWLVPETVERNEGRPRYRPQHLSLPRSARPAFWGAAAVGFAGYMLSGLFLSLAPTLLQHSLHEASLLVGGLVAMSVFAAAALAQVLFAAVPLRRQLLVGLGAMAVSLLVVPASVLAGSALLFASGVVVGGVGLGLTFRAAVGTVARLAPPDLRGEVLAGVFLAAYLGLALPVLVVGVALTVLSSLVVLVLFSVVQLAMLIWAGRRLAMAS</sequence>
<evidence type="ECO:0000259" key="8">
    <source>
        <dbReference type="PROSITE" id="PS50850"/>
    </source>
</evidence>
<feature type="transmembrane region" description="Helical" evidence="7">
    <location>
        <begin position="110"/>
        <end position="132"/>
    </location>
</feature>
<dbReference type="AlphaFoldDB" id="A0A7W9NF41"/>
<feature type="transmembrane region" description="Helical" evidence="7">
    <location>
        <begin position="53"/>
        <end position="73"/>
    </location>
</feature>
<evidence type="ECO:0000256" key="1">
    <source>
        <dbReference type="ARBA" id="ARBA00004651"/>
    </source>
</evidence>
<protein>
    <submittedName>
        <fullName evidence="9">MFS family permease</fullName>
    </submittedName>
</protein>
<evidence type="ECO:0000256" key="4">
    <source>
        <dbReference type="ARBA" id="ARBA00022692"/>
    </source>
</evidence>
<feature type="transmembrane region" description="Helical" evidence="7">
    <location>
        <begin position="144"/>
        <end position="170"/>
    </location>
</feature>
<feature type="transmembrane region" description="Helical" evidence="7">
    <location>
        <begin position="347"/>
        <end position="370"/>
    </location>
</feature>
<dbReference type="Pfam" id="PF07690">
    <property type="entry name" value="MFS_1"/>
    <property type="match status" value="1"/>
</dbReference>
<keyword evidence="10" id="KW-1185">Reference proteome</keyword>
<comment type="caution">
    <text evidence="9">The sequence shown here is derived from an EMBL/GenBank/DDBJ whole genome shotgun (WGS) entry which is preliminary data.</text>
</comment>
<feature type="domain" description="Major facilitator superfamily (MFS) profile" evidence="8">
    <location>
        <begin position="1"/>
        <end position="398"/>
    </location>
</feature>
<dbReference type="InterPro" id="IPR020846">
    <property type="entry name" value="MFS_dom"/>
</dbReference>
<keyword evidence="6 7" id="KW-0472">Membrane</keyword>
<dbReference type="RefSeq" id="WP_184859671.1">
    <property type="nucleotide sequence ID" value="NZ_BAAAWY010000047.1"/>
</dbReference>
<feature type="transmembrane region" description="Helical" evidence="7">
    <location>
        <begin position="311"/>
        <end position="335"/>
    </location>
</feature>
<keyword evidence="2" id="KW-0813">Transport</keyword>
<evidence type="ECO:0000256" key="3">
    <source>
        <dbReference type="ARBA" id="ARBA00022475"/>
    </source>
</evidence>
<feature type="transmembrane region" description="Helical" evidence="7">
    <location>
        <begin position="376"/>
        <end position="394"/>
    </location>
</feature>
<dbReference type="InterPro" id="IPR011701">
    <property type="entry name" value="MFS"/>
</dbReference>
<evidence type="ECO:0000313" key="9">
    <source>
        <dbReference type="EMBL" id="MBB5890300.1"/>
    </source>
</evidence>
<evidence type="ECO:0000313" key="10">
    <source>
        <dbReference type="Proteomes" id="UP000585638"/>
    </source>
</evidence>
<dbReference type="EMBL" id="JACHIR010000001">
    <property type="protein sequence ID" value="MBB5890300.1"/>
    <property type="molecule type" value="Genomic_DNA"/>
</dbReference>
<dbReference type="PANTHER" id="PTHR23517">
    <property type="entry name" value="RESISTANCE PROTEIN MDTM, PUTATIVE-RELATED-RELATED"/>
    <property type="match status" value="1"/>
</dbReference>
<feature type="transmembrane region" description="Helical" evidence="7">
    <location>
        <begin position="85"/>
        <end position="104"/>
    </location>
</feature>
<reference evidence="9 10" key="1">
    <citation type="submission" date="2020-08" db="EMBL/GenBank/DDBJ databases">
        <title>Sequencing the genomes of 1000 actinobacteria strains.</title>
        <authorList>
            <person name="Klenk H.-P."/>
        </authorList>
    </citation>
    <scope>NUCLEOTIDE SEQUENCE [LARGE SCALE GENOMIC DNA]</scope>
    <source>
        <strain evidence="9 10">DSM 43851</strain>
    </source>
</reference>
<evidence type="ECO:0000256" key="5">
    <source>
        <dbReference type="ARBA" id="ARBA00022989"/>
    </source>
</evidence>
<gene>
    <name evidence="9" type="ORF">BJ998_001496</name>
</gene>
<keyword evidence="5 7" id="KW-1133">Transmembrane helix</keyword>
<proteinExistence type="predicted"/>
<dbReference type="GO" id="GO:0005886">
    <property type="term" value="C:plasma membrane"/>
    <property type="evidence" value="ECO:0007669"/>
    <property type="project" value="UniProtKB-SubCell"/>
</dbReference>
<keyword evidence="4 7" id="KW-0812">Transmembrane</keyword>
<dbReference type="Proteomes" id="UP000585638">
    <property type="component" value="Unassembled WGS sequence"/>
</dbReference>
<evidence type="ECO:0000256" key="6">
    <source>
        <dbReference type="ARBA" id="ARBA00023136"/>
    </source>
</evidence>
<dbReference type="Gene3D" id="1.20.1250.20">
    <property type="entry name" value="MFS general substrate transporter like domains"/>
    <property type="match status" value="1"/>
</dbReference>
<feature type="transmembrane region" description="Helical" evidence="7">
    <location>
        <begin position="20"/>
        <end position="41"/>
    </location>
</feature>
<dbReference type="SUPFAM" id="SSF103473">
    <property type="entry name" value="MFS general substrate transporter"/>
    <property type="match status" value="1"/>
</dbReference>
<evidence type="ECO:0000256" key="7">
    <source>
        <dbReference type="SAM" id="Phobius"/>
    </source>
</evidence>
<comment type="subcellular location">
    <subcellularLocation>
        <location evidence="1">Cell membrane</location>
        <topology evidence="1">Multi-pass membrane protein</topology>
    </subcellularLocation>
</comment>
<dbReference type="InterPro" id="IPR050171">
    <property type="entry name" value="MFS_Transporters"/>
</dbReference>
<feature type="transmembrane region" description="Helical" evidence="7">
    <location>
        <begin position="222"/>
        <end position="243"/>
    </location>
</feature>
<feature type="transmembrane region" description="Helical" evidence="7">
    <location>
        <begin position="287"/>
        <end position="305"/>
    </location>
</feature>
<keyword evidence="3" id="KW-1003">Cell membrane</keyword>